<dbReference type="SUPFAM" id="SSF52540">
    <property type="entry name" value="P-loop containing nucleoside triphosphate hydrolases"/>
    <property type="match status" value="1"/>
</dbReference>
<evidence type="ECO:0000256" key="7">
    <source>
        <dbReference type="ARBA" id="ARBA00022795"/>
    </source>
</evidence>
<dbReference type="InterPro" id="IPR000897">
    <property type="entry name" value="SRP54_GTPase_dom"/>
</dbReference>
<dbReference type="OrthoDB" id="9778554at2"/>
<dbReference type="GO" id="GO:0005047">
    <property type="term" value="F:signal recognition particle binding"/>
    <property type="evidence" value="ECO:0007669"/>
    <property type="project" value="TreeGrafter"/>
</dbReference>
<evidence type="ECO:0000256" key="11">
    <source>
        <dbReference type="ARBA" id="ARBA00023225"/>
    </source>
</evidence>
<dbReference type="SMART" id="SM00962">
    <property type="entry name" value="SRP54"/>
    <property type="match status" value="1"/>
</dbReference>
<organism evidence="16 17">
    <name type="scientific">Planococcus plakortidis</name>
    <dbReference type="NCBI Taxonomy" id="1038856"/>
    <lineage>
        <taxon>Bacteria</taxon>
        <taxon>Bacillati</taxon>
        <taxon>Bacillota</taxon>
        <taxon>Bacilli</taxon>
        <taxon>Bacillales</taxon>
        <taxon>Caryophanaceae</taxon>
        <taxon>Planococcus</taxon>
    </lineage>
</organism>
<evidence type="ECO:0000256" key="8">
    <source>
        <dbReference type="ARBA" id="ARBA00022927"/>
    </source>
</evidence>
<dbReference type="InterPro" id="IPR020006">
    <property type="entry name" value="FlhF"/>
</dbReference>
<dbReference type="AlphaFoldDB" id="A0A1C7EAV8"/>
<dbReference type="InterPro" id="IPR027417">
    <property type="entry name" value="P-loop_NTPase"/>
</dbReference>
<keyword evidence="8" id="KW-0653">Protein transport</keyword>
<evidence type="ECO:0000259" key="14">
    <source>
        <dbReference type="SMART" id="SM00382"/>
    </source>
</evidence>
<keyword evidence="9" id="KW-0342">GTP-binding</keyword>
<proteinExistence type="inferred from homology"/>
<dbReference type="STRING" id="1038856.BBI15_12920"/>
<dbReference type="CDD" id="cd17873">
    <property type="entry name" value="FlhF"/>
    <property type="match status" value="1"/>
</dbReference>
<dbReference type="GO" id="GO:0006614">
    <property type="term" value="P:SRP-dependent cotranslational protein targeting to membrane"/>
    <property type="evidence" value="ECO:0007669"/>
    <property type="project" value="UniProtKB-UniRule"/>
</dbReference>
<dbReference type="Proteomes" id="UP000092650">
    <property type="component" value="Chromosome"/>
</dbReference>
<dbReference type="InterPro" id="IPR047040">
    <property type="entry name" value="FlhF__GTPase_dom"/>
</dbReference>
<dbReference type="GO" id="GO:0015031">
    <property type="term" value="P:protein transport"/>
    <property type="evidence" value="ECO:0007669"/>
    <property type="project" value="UniProtKB-KW"/>
</dbReference>
<accession>A0A1C7EAV8</accession>
<evidence type="ECO:0000256" key="6">
    <source>
        <dbReference type="ARBA" id="ARBA00022741"/>
    </source>
</evidence>
<dbReference type="GO" id="GO:0003924">
    <property type="term" value="F:GTPase activity"/>
    <property type="evidence" value="ECO:0007669"/>
    <property type="project" value="UniProtKB-UniRule"/>
</dbReference>
<evidence type="ECO:0000313" key="17">
    <source>
        <dbReference type="Proteomes" id="UP000092650"/>
    </source>
</evidence>
<dbReference type="SMART" id="SM00382">
    <property type="entry name" value="AAA"/>
    <property type="match status" value="1"/>
</dbReference>
<dbReference type="Pfam" id="PF00448">
    <property type="entry name" value="SRP54"/>
    <property type="match status" value="1"/>
</dbReference>
<evidence type="ECO:0000313" key="16">
    <source>
        <dbReference type="EMBL" id="ANU21020.1"/>
    </source>
</evidence>
<feature type="domain" description="SRP54-type proteins GTP-binding" evidence="15">
    <location>
        <begin position="170"/>
        <end position="361"/>
    </location>
</feature>
<dbReference type="Gene3D" id="3.40.50.300">
    <property type="entry name" value="P-loop containing nucleotide triphosphate hydrolases"/>
    <property type="match status" value="1"/>
</dbReference>
<sequence length="366" mass="40424">MRLKTYRVTTMPEAMALIKRDLGDDALILNTKKVKTGGLFGLFRKDCLEVTAAAETAEQSALKAVAPAKAQATVAEVPEAKEQENDALMEELQSLKRLMMHEGPEDRLPEPLRPLRSLLEKQGVEQTVQTELLSKLLKASENEAPVQEAFHAELIRFIEQHQQAIKNESPSIACFIGPTGVGKTTTIAKVAAEQLLEHKRTVGLITADTYRIAAVAQLKTYGEILDVPVEVVESREQLAGALDALKDCDVILIDTAGRNYQQAEYIQDLQRLLPETQHIYTTLVLSLTAKYEDMVQIIGNFEALSIDELLLTKKDETASAGVILNLLHRYRIPLRRIATGQNVPDDLVAATPGRIADYIAGELRHA</sequence>
<dbReference type="PANTHER" id="PTHR43134">
    <property type="entry name" value="SIGNAL RECOGNITION PARTICLE RECEPTOR SUBUNIT ALPHA"/>
    <property type="match status" value="1"/>
</dbReference>
<keyword evidence="17" id="KW-1185">Reference proteome</keyword>
<dbReference type="FunFam" id="3.40.50.300:FF:000695">
    <property type="entry name" value="Flagellar biosynthesis regulator FlhF"/>
    <property type="match status" value="1"/>
</dbReference>
<dbReference type="GO" id="GO:0005525">
    <property type="term" value="F:GTP binding"/>
    <property type="evidence" value="ECO:0007669"/>
    <property type="project" value="UniProtKB-UniRule"/>
</dbReference>
<evidence type="ECO:0000256" key="10">
    <source>
        <dbReference type="ARBA" id="ARBA00023136"/>
    </source>
</evidence>
<evidence type="ECO:0000256" key="5">
    <source>
        <dbReference type="ARBA" id="ARBA00022475"/>
    </source>
</evidence>
<evidence type="ECO:0000256" key="4">
    <source>
        <dbReference type="ARBA" id="ARBA00022448"/>
    </source>
</evidence>
<gene>
    <name evidence="16" type="ORF">BBI15_12920</name>
</gene>
<dbReference type="GO" id="GO:0005886">
    <property type="term" value="C:plasma membrane"/>
    <property type="evidence" value="ECO:0007669"/>
    <property type="project" value="UniProtKB-SubCell"/>
</dbReference>
<protein>
    <recommendedName>
        <fullName evidence="3 13">Flagellar biosynthesis protein FlhF</fullName>
    </recommendedName>
</protein>
<dbReference type="NCBIfam" id="TIGR03499">
    <property type="entry name" value="FlhF"/>
    <property type="match status" value="1"/>
</dbReference>
<keyword evidence="11" id="KW-1006">Bacterial flagellum protein export</keyword>
<evidence type="ECO:0000256" key="2">
    <source>
        <dbReference type="ARBA" id="ARBA00008531"/>
    </source>
</evidence>
<name>A0A1C7EAV8_9BACL</name>
<comment type="subcellular location">
    <subcellularLocation>
        <location evidence="1">Cell membrane</location>
        <topology evidence="1">Peripheral membrane protein</topology>
        <orientation evidence="1">Cytoplasmic side</orientation>
    </subcellularLocation>
</comment>
<keyword evidence="10" id="KW-0472">Membrane</keyword>
<evidence type="ECO:0000256" key="13">
    <source>
        <dbReference type="NCBIfam" id="TIGR03499"/>
    </source>
</evidence>
<dbReference type="InterPro" id="IPR003593">
    <property type="entry name" value="AAA+_ATPase"/>
</dbReference>
<keyword evidence="16" id="KW-0282">Flagellum</keyword>
<dbReference type="GO" id="GO:0044781">
    <property type="term" value="P:bacterial-type flagellum organization"/>
    <property type="evidence" value="ECO:0007669"/>
    <property type="project" value="UniProtKB-UniRule"/>
</dbReference>
<dbReference type="PANTHER" id="PTHR43134:SF3">
    <property type="entry name" value="FLAGELLAR BIOSYNTHESIS PROTEIN FLHF"/>
    <property type="match status" value="1"/>
</dbReference>
<keyword evidence="16" id="KW-0966">Cell projection</keyword>
<keyword evidence="7" id="KW-1005">Bacterial flagellum biogenesis</keyword>
<keyword evidence="6" id="KW-0547">Nucleotide-binding</keyword>
<evidence type="ECO:0000256" key="3">
    <source>
        <dbReference type="ARBA" id="ARBA00014919"/>
    </source>
</evidence>
<evidence type="ECO:0000256" key="9">
    <source>
        <dbReference type="ARBA" id="ARBA00023134"/>
    </source>
</evidence>
<keyword evidence="4" id="KW-0813">Transport</keyword>
<dbReference type="Gene3D" id="1.20.120.1380">
    <property type="entry name" value="Flagellar FlhF biosynthesis protein, N domain"/>
    <property type="match status" value="1"/>
</dbReference>
<dbReference type="KEGG" id="ppla:BBI15_12920"/>
<evidence type="ECO:0000259" key="15">
    <source>
        <dbReference type="SMART" id="SM00962"/>
    </source>
</evidence>
<evidence type="ECO:0000256" key="1">
    <source>
        <dbReference type="ARBA" id="ARBA00004413"/>
    </source>
</evidence>
<comment type="similarity">
    <text evidence="2">Belongs to the GTP-binding SRP family.</text>
</comment>
<dbReference type="EMBL" id="CP016539">
    <property type="protein sequence ID" value="ANU21020.1"/>
    <property type="molecule type" value="Genomic_DNA"/>
</dbReference>
<keyword evidence="5" id="KW-1003">Cell membrane</keyword>
<feature type="domain" description="AAA+ ATPase" evidence="14">
    <location>
        <begin position="169"/>
        <end position="316"/>
    </location>
</feature>
<evidence type="ECO:0000256" key="12">
    <source>
        <dbReference type="ARBA" id="ARBA00025337"/>
    </source>
</evidence>
<comment type="function">
    <text evidence="12">Necessary for flagellar biosynthesis. May be involved in translocation of the flagellum.</text>
</comment>
<reference evidence="16" key="1">
    <citation type="submission" date="2016-10" db="EMBL/GenBank/DDBJ databases">
        <authorList>
            <person name="See-Too W.S."/>
        </authorList>
    </citation>
    <scope>NUCLEOTIDE SEQUENCE [LARGE SCALE GENOMIC DNA]</scope>
    <source>
        <strain evidence="16">DSM 23997</strain>
    </source>
</reference>
<keyword evidence="16" id="KW-0969">Cilium</keyword>